<dbReference type="Gene3D" id="3.40.970.10">
    <property type="entry name" value="Ribonuclease H1, N-terminal domain"/>
    <property type="match status" value="1"/>
</dbReference>
<dbReference type="Proteomes" id="UP000294933">
    <property type="component" value="Unassembled WGS sequence"/>
</dbReference>
<dbReference type="AlphaFoldDB" id="A0A4Y7PIZ8"/>
<evidence type="ECO:0000313" key="3">
    <source>
        <dbReference type="EMBL" id="TDL14822.1"/>
    </source>
</evidence>
<evidence type="ECO:0000259" key="2">
    <source>
        <dbReference type="Pfam" id="PF01693"/>
    </source>
</evidence>
<proteinExistence type="predicted"/>
<dbReference type="InterPro" id="IPR009027">
    <property type="entry name" value="Ribosomal_bL9/RNase_H1_N"/>
</dbReference>
<dbReference type="OrthoDB" id="3270804at2759"/>
<feature type="region of interest" description="Disordered" evidence="1">
    <location>
        <begin position="1"/>
        <end position="29"/>
    </location>
</feature>
<dbReference type="InterPro" id="IPR037056">
    <property type="entry name" value="RNase_H1_N_sf"/>
</dbReference>
<dbReference type="SUPFAM" id="SSF55658">
    <property type="entry name" value="L9 N-domain-like"/>
    <property type="match status" value="1"/>
</dbReference>
<dbReference type="STRING" id="50990.A0A4Y7PIZ8"/>
<feature type="compositionally biased region" description="Basic and acidic residues" evidence="1">
    <location>
        <begin position="200"/>
        <end position="216"/>
    </location>
</feature>
<protein>
    <recommendedName>
        <fullName evidence="2">Ribonuclease H1 N-terminal domain-containing protein</fullName>
    </recommendedName>
</protein>
<dbReference type="EMBL" id="ML170305">
    <property type="protein sequence ID" value="TDL14822.1"/>
    <property type="molecule type" value="Genomic_DNA"/>
</dbReference>
<feature type="region of interest" description="Disordered" evidence="1">
    <location>
        <begin position="187"/>
        <end position="216"/>
    </location>
</feature>
<evidence type="ECO:0000256" key="1">
    <source>
        <dbReference type="SAM" id="MobiDB-lite"/>
    </source>
</evidence>
<dbReference type="VEuPathDB" id="FungiDB:BD410DRAFT_845700"/>
<organism evidence="3 4">
    <name type="scientific">Rickenella mellea</name>
    <dbReference type="NCBI Taxonomy" id="50990"/>
    <lineage>
        <taxon>Eukaryota</taxon>
        <taxon>Fungi</taxon>
        <taxon>Dikarya</taxon>
        <taxon>Basidiomycota</taxon>
        <taxon>Agaricomycotina</taxon>
        <taxon>Agaricomycetes</taxon>
        <taxon>Hymenochaetales</taxon>
        <taxon>Rickenellaceae</taxon>
        <taxon>Rickenella</taxon>
    </lineage>
</organism>
<name>A0A4Y7PIZ8_9AGAM</name>
<accession>A0A4Y7PIZ8</accession>
<evidence type="ECO:0000313" key="4">
    <source>
        <dbReference type="Proteomes" id="UP000294933"/>
    </source>
</evidence>
<reference evidence="3 4" key="1">
    <citation type="submission" date="2018-06" db="EMBL/GenBank/DDBJ databases">
        <title>A transcriptomic atlas of mushroom development highlights an independent origin of complex multicellularity.</title>
        <authorList>
            <consortium name="DOE Joint Genome Institute"/>
            <person name="Krizsan K."/>
            <person name="Almasi E."/>
            <person name="Merenyi Z."/>
            <person name="Sahu N."/>
            <person name="Viragh M."/>
            <person name="Koszo T."/>
            <person name="Mondo S."/>
            <person name="Kiss B."/>
            <person name="Balint B."/>
            <person name="Kues U."/>
            <person name="Barry K."/>
            <person name="Hegedus J.C."/>
            <person name="Henrissat B."/>
            <person name="Johnson J."/>
            <person name="Lipzen A."/>
            <person name="Ohm R."/>
            <person name="Nagy I."/>
            <person name="Pangilinan J."/>
            <person name="Yan J."/>
            <person name="Xiong Y."/>
            <person name="Grigoriev I.V."/>
            <person name="Hibbett D.S."/>
            <person name="Nagy L.G."/>
        </authorList>
    </citation>
    <scope>NUCLEOTIDE SEQUENCE [LARGE SCALE GENOMIC DNA]</scope>
    <source>
        <strain evidence="3 4">SZMC22713</strain>
    </source>
</reference>
<keyword evidence="4" id="KW-1185">Reference proteome</keyword>
<dbReference type="InterPro" id="IPR011320">
    <property type="entry name" value="RNase_H1_N"/>
</dbReference>
<feature type="domain" description="Ribonuclease H1 N-terminal" evidence="2">
    <location>
        <begin position="127"/>
        <end position="166"/>
    </location>
</feature>
<gene>
    <name evidence="3" type="ORF">BD410DRAFT_845700</name>
</gene>
<dbReference type="Pfam" id="PF01693">
    <property type="entry name" value="Cauli_VI"/>
    <property type="match status" value="1"/>
</dbReference>
<sequence>MVDLRNRLVPQDGDCGDDGDAYKASLPQAPPDENGSSVILVIIYVLRMLIFLVQTGFTALASAAVLSRDVIFDASATTSPHAPPYAPQAPYAFQAPYVPQAPQAPQVPAVPPPPYYLAPPGQLGERWYAVYVGRTIGVFSEWSDVADATVGVRGNSQRRFGTRAEAITSFHAAVQRGIVRIIPDDVPAEASGSNTAADCGDPKDTKPFAKKEEPDD</sequence>